<dbReference type="Proteomes" id="UP001624684">
    <property type="component" value="Unassembled WGS sequence"/>
</dbReference>
<evidence type="ECO:0000256" key="1">
    <source>
        <dbReference type="SAM" id="MobiDB-lite"/>
    </source>
</evidence>
<name>A0ABW8UA54_9GAMM</name>
<proteinExistence type="predicted"/>
<keyword evidence="4" id="KW-1185">Reference proteome</keyword>
<accession>A0ABW8UA54</accession>
<comment type="caution">
    <text evidence="3">The sequence shown here is derived from an EMBL/GenBank/DDBJ whole genome shotgun (WGS) entry which is preliminary data.</text>
</comment>
<reference evidence="3 4" key="1">
    <citation type="submission" date="2024-11" db="EMBL/GenBank/DDBJ databases">
        <title>First Report of Moraxella oculi in Brazil in an Infectious Bovine Keratoconjunctivitis Outbreak.</title>
        <authorList>
            <person name="Carvalho C.V."/>
            <person name="Domingues R."/>
            <person name="Coutinho C."/>
            <person name="Honorio N.T.B.S."/>
            <person name="Faza D.R.L.R."/>
            <person name="Carvalho W.A."/>
            <person name="Machado A.B.F."/>
            <person name="Martins M.F."/>
            <person name="Gaspar E.B."/>
        </authorList>
    </citation>
    <scope>NUCLEOTIDE SEQUENCE [LARGE SCALE GENOMIC DNA]</scope>
    <source>
        <strain evidence="3 4">2117LE</strain>
    </source>
</reference>
<dbReference type="RefSeq" id="WP_407068626.1">
    <property type="nucleotide sequence ID" value="NZ_JBJJXE010000002.1"/>
</dbReference>
<evidence type="ECO:0000256" key="2">
    <source>
        <dbReference type="SAM" id="Phobius"/>
    </source>
</evidence>
<gene>
    <name evidence="3" type="ORF">ACJHVH_02325</name>
</gene>
<evidence type="ECO:0000313" key="3">
    <source>
        <dbReference type="EMBL" id="MFL1731841.1"/>
    </source>
</evidence>
<keyword evidence="2" id="KW-1133">Transmembrane helix</keyword>
<keyword evidence="2" id="KW-0472">Membrane</keyword>
<dbReference type="EMBL" id="JBJJXE010000002">
    <property type="protein sequence ID" value="MFL1731841.1"/>
    <property type="molecule type" value="Genomic_DNA"/>
</dbReference>
<organism evidence="3 4">
    <name type="scientific">Moraxella oculi</name>
    <dbReference type="NCBI Taxonomy" id="2940516"/>
    <lineage>
        <taxon>Bacteria</taxon>
        <taxon>Pseudomonadati</taxon>
        <taxon>Pseudomonadota</taxon>
        <taxon>Gammaproteobacteria</taxon>
        <taxon>Moraxellales</taxon>
        <taxon>Moraxellaceae</taxon>
        <taxon>Moraxella</taxon>
    </lineage>
</organism>
<sequence length="422" mass="46732">MNFLAPRQGLFAVIIIISLCLHTLFFVLSEERESKEHQHMVATQAVSELVQALKIPMATDDRISMSVIADKYIKEEKLAFVGVYDAEDALLVPMGKESAGGLSLKESVVLGSNALGSVVVKMDAVNHAQIISRHWLFLLAVTGLHAILWLIYGYLARPTVQMQTMIAQKVRLELLDRGLLQQVPLTTVQSPDEADDQNDSVLQPLPTSSPNHSESQNAHAKTDVDESTPITDNEKLVVQVLFEDPHELFSTVSNDNKVAYFALCDQLLNKALLHLLELPLLAGVQANVFKGYDEKGAKVALYGNATAKVATAAVFLSKLMMMLNQVVYEKHREIKRVAWQVRTTVSHASDAGIMLDLSKRRREAPMILLDKVARDEVKSYVQLTHLDAPMSVQEREACSLTNITSGAADRLRSVQDKVLLED</sequence>
<keyword evidence="2" id="KW-0812">Transmembrane</keyword>
<feature type="transmembrane region" description="Helical" evidence="2">
    <location>
        <begin position="6"/>
        <end position="28"/>
    </location>
</feature>
<protein>
    <recommendedName>
        <fullName evidence="5">Histidine kinase BarA N-terminal domain-containing protein</fullName>
    </recommendedName>
</protein>
<evidence type="ECO:0008006" key="5">
    <source>
        <dbReference type="Google" id="ProtNLM"/>
    </source>
</evidence>
<feature type="transmembrane region" description="Helical" evidence="2">
    <location>
        <begin position="135"/>
        <end position="155"/>
    </location>
</feature>
<evidence type="ECO:0000313" key="4">
    <source>
        <dbReference type="Proteomes" id="UP001624684"/>
    </source>
</evidence>
<feature type="region of interest" description="Disordered" evidence="1">
    <location>
        <begin position="188"/>
        <end position="228"/>
    </location>
</feature>
<feature type="compositionally biased region" description="Polar residues" evidence="1">
    <location>
        <begin position="199"/>
        <end position="219"/>
    </location>
</feature>